<dbReference type="Proteomes" id="UP000235406">
    <property type="component" value="Unassembled WGS sequence"/>
</dbReference>
<evidence type="ECO:0000313" key="3">
    <source>
        <dbReference type="Proteomes" id="UP000235406"/>
    </source>
</evidence>
<proteinExistence type="predicted"/>
<gene>
    <name evidence="2" type="ORF">BCT49_09160</name>
</gene>
<dbReference type="EMBL" id="MCZK01000123">
    <property type="protein sequence ID" value="PMM68141.1"/>
    <property type="molecule type" value="Genomic_DNA"/>
</dbReference>
<comment type="caution">
    <text evidence="2">The sequence shown here is derived from an EMBL/GenBank/DDBJ whole genome shotgun (WGS) entry which is preliminary data.</text>
</comment>
<dbReference type="AlphaFoldDB" id="A0A2N7K2G4"/>
<dbReference type="OrthoDB" id="9816113at2"/>
<reference evidence="3" key="1">
    <citation type="submission" date="2016-07" db="EMBL/GenBank/DDBJ databases">
        <title>Nontailed viruses are major unrecognized killers of bacteria in the ocean.</title>
        <authorList>
            <person name="Kauffman K."/>
            <person name="Hussain F."/>
            <person name="Yang J."/>
            <person name="Arevalo P."/>
            <person name="Brown J."/>
            <person name="Cutler M."/>
            <person name="Kelly L."/>
            <person name="Polz M.F."/>
        </authorList>
    </citation>
    <scope>NUCLEOTIDE SEQUENCE [LARGE SCALE GENOMIC DNA]</scope>
    <source>
        <strain evidence="3">10N.261.46.F8</strain>
    </source>
</reference>
<protein>
    <submittedName>
        <fullName evidence="2">Glycosyltransferase</fullName>
    </submittedName>
</protein>
<accession>A0A2N7K2G4</accession>
<feature type="domain" description="Glycosyl transferase family 25" evidence="1">
    <location>
        <begin position="2"/>
        <end position="175"/>
    </location>
</feature>
<organism evidence="2 3">
    <name type="scientific">Vibrio lentus</name>
    <dbReference type="NCBI Taxonomy" id="136468"/>
    <lineage>
        <taxon>Bacteria</taxon>
        <taxon>Pseudomonadati</taxon>
        <taxon>Pseudomonadota</taxon>
        <taxon>Gammaproteobacteria</taxon>
        <taxon>Vibrionales</taxon>
        <taxon>Vibrionaceae</taxon>
        <taxon>Vibrio</taxon>
    </lineage>
</organism>
<keyword evidence="2" id="KW-0808">Transferase</keyword>
<name>A0A2N7K2G4_9VIBR</name>
<evidence type="ECO:0000313" key="2">
    <source>
        <dbReference type="EMBL" id="PMM68141.1"/>
    </source>
</evidence>
<dbReference type="CDD" id="cd06532">
    <property type="entry name" value="Glyco_transf_25"/>
    <property type="match status" value="1"/>
</dbReference>
<dbReference type="InterPro" id="IPR002654">
    <property type="entry name" value="Glyco_trans_25"/>
</dbReference>
<sequence length="252" mass="29186">MKSYCLTLKANHCRQKSTADTLKDVQVDFEFFIGVDARTDEHPLLTRIHDRAFLHNMGRSHAIGEVGCYASHYLIWQKCIELNEPILVFEDHADINIDIFRNTLTIAEQHIEQCGFIRLQDSKNKLHYSVDRHDTQHLVKYLKVPQGTACYAISPKAAQAFIEQSSTFNYPVDVFLRNTWVHKHPMFGVSSAGLQRSKQPSIIGNRKHKGRKDYSVAFMKSTNKIKNMVLNLATNFYHLSILDKKHRPKLYR</sequence>
<evidence type="ECO:0000259" key="1">
    <source>
        <dbReference type="Pfam" id="PF01755"/>
    </source>
</evidence>
<dbReference type="Pfam" id="PF01755">
    <property type="entry name" value="Glyco_transf_25"/>
    <property type="match status" value="1"/>
</dbReference>
<dbReference type="RefSeq" id="WP_102436004.1">
    <property type="nucleotide sequence ID" value="NZ_CAWNVI010000123.1"/>
</dbReference>
<dbReference type="GO" id="GO:0016740">
    <property type="term" value="F:transferase activity"/>
    <property type="evidence" value="ECO:0007669"/>
    <property type="project" value="UniProtKB-KW"/>
</dbReference>